<feature type="transmembrane region" description="Helical" evidence="1">
    <location>
        <begin position="140"/>
        <end position="158"/>
    </location>
</feature>
<keyword evidence="1" id="KW-1133">Transmembrane helix</keyword>
<dbReference type="EMBL" id="QKLU01000005">
    <property type="protein sequence ID" value="PYF72652.1"/>
    <property type="molecule type" value="Genomic_DNA"/>
</dbReference>
<dbReference type="Proteomes" id="UP000248198">
    <property type="component" value="Unassembled WGS sequence"/>
</dbReference>
<feature type="transmembrane region" description="Helical" evidence="1">
    <location>
        <begin position="170"/>
        <end position="192"/>
    </location>
</feature>
<evidence type="ECO:0000313" key="2">
    <source>
        <dbReference type="EMBL" id="PYF72652.1"/>
    </source>
</evidence>
<feature type="transmembrane region" description="Helical" evidence="1">
    <location>
        <begin position="12"/>
        <end position="29"/>
    </location>
</feature>
<feature type="transmembrane region" description="Helical" evidence="1">
    <location>
        <begin position="85"/>
        <end position="105"/>
    </location>
</feature>
<keyword evidence="3" id="KW-1185">Reference proteome</keyword>
<dbReference type="Pfam" id="PF14329">
    <property type="entry name" value="DUF4386"/>
    <property type="match status" value="1"/>
</dbReference>
<dbReference type="InterPro" id="IPR025495">
    <property type="entry name" value="DUF4386"/>
</dbReference>
<gene>
    <name evidence="2" type="ORF">B0O44_10517</name>
</gene>
<protein>
    <submittedName>
        <fullName evidence="2">Uncharacterized protein DUF4386</fullName>
    </submittedName>
</protein>
<keyword evidence="1" id="KW-0812">Transmembrane</keyword>
<dbReference type="AlphaFoldDB" id="A0A318UBP0"/>
<feature type="transmembrane region" description="Helical" evidence="1">
    <location>
        <begin position="55"/>
        <end position="78"/>
    </location>
</feature>
<organism evidence="2 3">
    <name type="scientific">Pedobacter nutrimenti</name>
    <dbReference type="NCBI Taxonomy" id="1241337"/>
    <lineage>
        <taxon>Bacteria</taxon>
        <taxon>Pseudomonadati</taxon>
        <taxon>Bacteroidota</taxon>
        <taxon>Sphingobacteriia</taxon>
        <taxon>Sphingobacteriales</taxon>
        <taxon>Sphingobacteriaceae</taxon>
        <taxon>Pedobacter</taxon>
    </lineage>
</organism>
<accession>A0A318UBP0</accession>
<evidence type="ECO:0000256" key="1">
    <source>
        <dbReference type="SAM" id="Phobius"/>
    </source>
</evidence>
<proteinExistence type="predicted"/>
<evidence type="ECO:0000313" key="3">
    <source>
        <dbReference type="Proteomes" id="UP000248198"/>
    </source>
</evidence>
<keyword evidence="1" id="KW-0472">Membrane</keyword>
<sequence>MDRRKNTARTAGAIYFIVVLSGFLYLWYIPSQFKFKGDPSAVVHNFINHERLFRVGIAAELICWVFFLILPVILYQLFKPVHETWARLMVVFVVVQVPLSFANLLNKFAVLSIADGHALPMEQLQVQMRFYLNLYHQGNLVNQIFWGLWLFPFGYLVFKSGFLPKILGILLMAGCFGYLTDFTGSFFFLPMVKQLSLIISTYQLPWARSESAFG</sequence>
<name>A0A318UBP0_9SPHI</name>
<reference evidence="2 3" key="1">
    <citation type="submission" date="2018-06" db="EMBL/GenBank/DDBJ databases">
        <title>Genomic Encyclopedia of Archaeal and Bacterial Type Strains, Phase II (KMG-II): from individual species to whole genera.</title>
        <authorList>
            <person name="Goeker M."/>
        </authorList>
    </citation>
    <scope>NUCLEOTIDE SEQUENCE [LARGE SCALE GENOMIC DNA]</scope>
    <source>
        <strain evidence="2 3">DSM 27372</strain>
    </source>
</reference>
<dbReference type="RefSeq" id="WP_211321386.1">
    <property type="nucleotide sequence ID" value="NZ_QKLU01000005.1"/>
</dbReference>
<comment type="caution">
    <text evidence="2">The sequence shown here is derived from an EMBL/GenBank/DDBJ whole genome shotgun (WGS) entry which is preliminary data.</text>
</comment>